<evidence type="ECO:0000313" key="2">
    <source>
        <dbReference type="EMBL" id="KAE9045265.1"/>
    </source>
</evidence>
<protein>
    <submittedName>
        <fullName evidence="2">Uncharacterized protein</fullName>
    </submittedName>
</protein>
<name>A0A6A3NXV8_9STRA</name>
<reference evidence="2 5" key="1">
    <citation type="submission" date="2018-09" db="EMBL/GenBank/DDBJ databases">
        <title>Genomic investigation of the strawberry pathogen Phytophthora fragariae indicates pathogenicity is determined by transcriptional variation in three key races.</title>
        <authorList>
            <person name="Adams T.M."/>
            <person name="Armitage A.D."/>
            <person name="Sobczyk M.K."/>
            <person name="Bates H.J."/>
            <person name="Dunwell J.M."/>
            <person name="Nellist C.F."/>
            <person name="Harrison R.J."/>
        </authorList>
    </citation>
    <scope>NUCLEOTIDE SEQUENCE [LARGE SCALE GENOMIC DNA]</scope>
    <source>
        <strain evidence="2 5">SCRP324</strain>
        <strain evidence="3 4">SCRP333</strain>
    </source>
</reference>
<dbReference type="EMBL" id="QXFT01000011">
    <property type="protein sequence ID" value="KAE9359900.1"/>
    <property type="molecule type" value="Genomic_DNA"/>
</dbReference>
<feature type="compositionally biased region" description="Polar residues" evidence="1">
    <location>
        <begin position="10"/>
        <end position="36"/>
    </location>
</feature>
<dbReference type="Proteomes" id="UP000434957">
    <property type="component" value="Unassembled WGS sequence"/>
</dbReference>
<evidence type="ECO:0000313" key="5">
    <source>
        <dbReference type="Proteomes" id="UP000435112"/>
    </source>
</evidence>
<comment type="caution">
    <text evidence="2">The sequence shown here is derived from an EMBL/GenBank/DDBJ whole genome shotgun (WGS) entry which is preliminary data.</text>
</comment>
<sequence>MCGGVRSPSADANRTPSDAATGTYDSQTTDVTSATAQRPRAELRGDE</sequence>
<evidence type="ECO:0000256" key="1">
    <source>
        <dbReference type="SAM" id="MobiDB-lite"/>
    </source>
</evidence>
<gene>
    <name evidence="2" type="ORF">PR002_g2323</name>
    <name evidence="3" type="ORF">PR003_g516</name>
</gene>
<dbReference type="AlphaFoldDB" id="A0A6A3NXV8"/>
<keyword evidence="4" id="KW-1185">Reference proteome</keyword>
<feature type="region of interest" description="Disordered" evidence="1">
    <location>
        <begin position="1"/>
        <end position="47"/>
    </location>
</feature>
<proteinExistence type="predicted"/>
<evidence type="ECO:0000313" key="3">
    <source>
        <dbReference type="EMBL" id="KAE9359900.1"/>
    </source>
</evidence>
<dbReference type="EMBL" id="QXFU01000078">
    <property type="protein sequence ID" value="KAE9045265.1"/>
    <property type="molecule type" value="Genomic_DNA"/>
</dbReference>
<evidence type="ECO:0000313" key="4">
    <source>
        <dbReference type="Proteomes" id="UP000434957"/>
    </source>
</evidence>
<organism evidence="2 5">
    <name type="scientific">Phytophthora rubi</name>
    <dbReference type="NCBI Taxonomy" id="129364"/>
    <lineage>
        <taxon>Eukaryota</taxon>
        <taxon>Sar</taxon>
        <taxon>Stramenopiles</taxon>
        <taxon>Oomycota</taxon>
        <taxon>Peronosporomycetes</taxon>
        <taxon>Peronosporales</taxon>
        <taxon>Peronosporaceae</taxon>
        <taxon>Phytophthora</taxon>
    </lineage>
</organism>
<dbReference type="Proteomes" id="UP000435112">
    <property type="component" value="Unassembled WGS sequence"/>
</dbReference>
<accession>A0A6A3NXV8</accession>